<dbReference type="EMBL" id="KQ459984">
    <property type="protein sequence ID" value="KPJ19022.1"/>
    <property type="molecule type" value="Genomic_DNA"/>
</dbReference>
<dbReference type="InParanoid" id="A0A194RND5"/>
<reference evidence="2 3" key="1">
    <citation type="journal article" date="2015" name="Nat. Commun.">
        <title>Outbred genome sequencing and CRISPR/Cas9 gene editing in butterflies.</title>
        <authorList>
            <person name="Li X."/>
            <person name="Fan D."/>
            <person name="Zhang W."/>
            <person name="Liu G."/>
            <person name="Zhang L."/>
            <person name="Zhao L."/>
            <person name="Fang X."/>
            <person name="Chen L."/>
            <person name="Dong Y."/>
            <person name="Chen Y."/>
            <person name="Ding Y."/>
            <person name="Zhao R."/>
            <person name="Feng M."/>
            <person name="Zhu Y."/>
            <person name="Feng Y."/>
            <person name="Jiang X."/>
            <person name="Zhu D."/>
            <person name="Xiang H."/>
            <person name="Feng X."/>
            <person name="Li S."/>
            <person name="Wang J."/>
            <person name="Zhang G."/>
            <person name="Kronforst M.R."/>
            <person name="Wang W."/>
        </authorList>
    </citation>
    <scope>NUCLEOTIDE SEQUENCE [LARGE SCALE GENOMIC DNA]</scope>
    <source>
        <strain evidence="2">Ya'a_city_454_Pm</strain>
        <tissue evidence="2">Whole body</tissue>
    </source>
</reference>
<dbReference type="AlphaFoldDB" id="A0A194RND5"/>
<dbReference type="GO" id="GO:0016616">
    <property type="term" value="F:oxidoreductase activity, acting on the CH-OH group of donors, NAD or NADP as acceptor"/>
    <property type="evidence" value="ECO:0007669"/>
    <property type="project" value="InterPro"/>
</dbReference>
<protein>
    <submittedName>
        <fullName evidence="2">Putative malate dehydrogenase 1B</fullName>
    </submittedName>
</protein>
<name>A0A194RND5_PAPMA</name>
<dbReference type="Gene3D" id="3.90.110.10">
    <property type="entry name" value="Lactate dehydrogenase/glycoside hydrolase, family 4, C-terminal"/>
    <property type="match status" value="1"/>
</dbReference>
<dbReference type="STRING" id="76193.A0A194RND5"/>
<dbReference type="Proteomes" id="UP000053240">
    <property type="component" value="Unassembled WGS sequence"/>
</dbReference>
<evidence type="ECO:0000313" key="3">
    <source>
        <dbReference type="Proteomes" id="UP000053240"/>
    </source>
</evidence>
<keyword evidence="3" id="KW-1185">Reference proteome</keyword>
<evidence type="ECO:0000313" key="2">
    <source>
        <dbReference type="EMBL" id="KPJ19022.1"/>
    </source>
</evidence>
<proteinExistence type="predicted"/>
<gene>
    <name evidence="2" type="ORF">RR48_12533</name>
</gene>
<dbReference type="Gene3D" id="3.40.50.720">
    <property type="entry name" value="NAD(P)-binding Rossmann-like Domain"/>
    <property type="match status" value="1"/>
</dbReference>
<keyword evidence="1" id="KW-0560">Oxidoreductase</keyword>
<accession>A0A194RND5</accession>
<dbReference type="GO" id="GO:0006108">
    <property type="term" value="P:malate metabolic process"/>
    <property type="evidence" value="ECO:0007669"/>
    <property type="project" value="InterPro"/>
</dbReference>
<sequence>MGVQIIISGESQCESFAKICAIADYLSQNLPNFCYRIIEKSVIEWKTWLCKINLRNKWHHNESPLIWKELLIEGSKPYYIGGASEFLDYCYSYYQFETYISCDRFEGLIENFNQYKKKIKKGVNIDDHESKRAAEDSAKNITVCISGASHPLTMYIISGLLDMPLGHKSIAKIFIYDKEYSQTFLEYVETECSYVGNNYPGKVVKYTNKMGMALASCDLLIIMDYVPFSLDLSIGDWLALNARCLKTLAPMINASASRNMYIVLPNLGPACYNATLLTKILTSINKKNIVVVTSDLGLELAPIAAEVAEVEMKNMFCPPVWGFVGINHLVDIRNTIHKYNAFQPYNRYVKVRKSSLCVGVLTPEFRTLEYLLHFNENLWTKLLEAKKKANNEELSINKAIALLKFVQVWLSGPNSDDILCLGVVCNGSFGLSFDGVFSQPVKFTDGFWQPAFDYLVPKDPHLNILYLEEITKKIIVVMWLWDMWGVLWVVQAVAQLIAVLGTPLEPALNLRGERNLAASAVISPLVNIALHFVVKNQFIWLRNYGGKSLQIAWRDDNLAIGEALDRDALPSSARQSPLRDGDEVRGAICNDVEKFTFADSFSSLVDLKRKMYQR</sequence>
<dbReference type="InterPro" id="IPR010945">
    <property type="entry name" value="Malate_DH_type2"/>
</dbReference>
<dbReference type="SUPFAM" id="SSF56327">
    <property type="entry name" value="LDH C-terminal domain-like"/>
    <property type="match status" value="1"/>
</dbReference>
<evidence type="ECO:0000256" key="1">
    <source>
        <dbReference type="ARBA" id="ARBA00023002"/>
    </source>
</evidence>
<dbReference type="InterPro" id="IPR015955">
    <property type="entry name" value="Lactate_DH/Glyco_Ohase_4_C"/>
</dbReference>
<dbReference type="PANTHER" id="PTHR23382">
    <property type="entry name" value="MALATE DEHYDROGENASE"/>
    <property type="match status" value="1"/>
</dbReference>
<dbReference type="GO" id="GO:0016615">
    <property type="term" value="F:malate dehydrogenase activity"/>
    <property type="evidence" value="ECO:0007669"/>
    <property type="project" value="InterPro"/>
</dbReference>
<organism evidence="2 3">
    <name type="scientific">Papilio machaon</name>
    <name type="common">Old World swallowtail butterfly</name>
    <dbReference type="NCBI Taxonomy" id="76193"/>
    <lineage>
        <taxon>Eukaryota</taxon>
        <taxon>Metazoa</taxon>
        <taxon>Ecdysozoa</taxon>
        <taxon>Arthropoda</taxon>
        <taxon>Hexapoda</taxon>
        <taxon>Insecta</taxon>
        <taxon>Pterygota</taxon>
        <taxon>Neoptera</taxon>
        <taxon>Endopterygota</taxon>
        <taxon>Lepidoptera</taxon>
        <taxon>Glossata</taxon>
        <taxon>Ditrysia</taxon>
        <taxon>Papilionoidea</taxon>
        <taxon>Papilionidae</taxon>
        <taxon>Papilioninae</taxon>
        <taxon>Papilio</taxon>
    </lineage>
</organism>